<sequence length="299" mass="32865">METTEARRKGEWLELRVSRTPESAHAARLTLLAAGELPGKWLNRLYAAGGIRVGEGCIGLRVFADSELSAEPLYGRAAAAAGTLVPILHEDDYCLVLDKPAGMAVHPSGPAHGGTLDEQALRHMLRTGQRVRTRHIHRLDDDTSGPVLYSKNDLAQWKLDEAMRAKQIDRVYLALAHGRIGPNRGTIDRPIGRDRHHAARRRVSSSGDAATTHYEVVERYADTTLVRAWLETGRTHQLRVHFSSLGHPLVGDALYGGAPRQGIRAQALHGEVLRFPHPWSGARITVCAASPRWLAALSR</sequence>
<dbReference type="PANTHER" id="PTHR21600:SF71">
    <property type="entry name" value="PSEUDOURIDINE SYNTHASE"/>
    <property type="match status" value="1"/>
</dbReference>
<comment type="similarity">
    <text evidence="2 4">Belongs to the pseudouridine synthase RluA family.</text>
</comment>
<evidence type="ECO:0000256" key="1">
    <source>
        <dbReference type="ARBA" id="ARBA00000073"/>
    </source>
</evidence>
<comment type="catalytic activity">
    <reaction evidence="1 4">
        <text>a uridine in RNA = a pseudouridine in RNA</text>
        <dbReference type="Rhea" id="RHEA:48348"/>
        <dbReference type="Rhea" id="RHEA-COMP:12068"/>
        <dbReference type="Rhea" id="RHEA-COMP:12069"/>
        <dbReference type="ChEBI" id="CHEBI:65314"/>
        <dbReference type="ChEBI" id="CHEBI:65315"/>
    </reaction>
</comment>
<dbReference type="GO" id="GO:0000455">
    <property type="term" value="P:enzyme-directed rRNA pseudouridine synthesis"/>
    <property type="evidence" value="ECO:0007669"/>
    <property type="project" value="TreeGrafter"/>
</dbReference>
<reference evidence="6" key="1">
    <citation type="submission" date="2020-09" db="EMBL/GenBank/DDBJ databases">
        <title>A novel bacterium of genus Paenibacillus, isolated from South China Sea.</title>
        <authorList>
            <person name="Huang H."/>
            <person name="Mo K."/>
            <person name="Hu Y."/>
        </authorList>
    </citation>
    <scope>NUCLEOTIDE SEQUENCE</scope>
    <source>
        <strain evidence="6">IB182496</strain>
    </source>
</reference>
<dbReference type="EMBL" id="JACXIZ010000011">
    <property type="protein sequence ID" value="MBD2844626.1"/>
    <property type="molecule type" value="Genomic_DNA"/>
</dbReference>
<dbReference type="InterPro" id="IPR006225">
    <property type="entry name" value="PsdUridine_synth_RluC/D"/>
</dbReference>
<feature type="active site" evidence="3">
    <location>
        <position position="140"/>
    </location>
</feature>
<dbReference type="NCBIfam" id="TIGR00005">
    <property type="entry name" value="rluA_subfam"/>
    <property type="match status" value="1"/>
</dbReference>
<dbReference type="InterPro" id="IPR006145">
    <property type="entry name" value="PsdUridine_synth_RsuA/RluA"/>
</dbReference>
<evidence type="ECO:0000259" key="5">
    <source>
        <dbReference type="Pfam" id="PF00849"/>
    </source>
</evidence>
<dbReference type="InterPro" id="IPR050188">
    <property type="entry name" value="RluA_PseudoU_synthase"/>
</dbReference>
<evidence type="ECO:0000256" key="2">
    <source>
        <dbReference type="ARBA" id="ARBA00010876"/>
    </source>
</evidence>
<protein>
    <recommendedName>
        <fullName evidence="4">Pseudouridine synthase</fullName>
        <ecNumber evidence="4">5.4.99.-</ecNumber>
    </recommendedName>
</protein>
<dbReference type="EC" id="5.4.99.-" evidence="4"/>
<proteinExistence type="inferred from homology"/>
<dbReference type="GO" id="GO:0140098">
    <property type="term" value="F:catalytic activity, acting on RNA"/>
    <property type="evidence" value="ECO:0007669"/>
    <property type="project" value="UniProtKB-ARBA"/>
</dbReference>
<dbReference type="Proteomes" id="UP000621560">
    <property type="component" value="Unassembled WGS sequence"/>
</dbReference>
<comment type="function">
    <text evidence="4">Responsible for synthesis of pseudouridine from uracil.</text>
</comment>
<evidence type="ECO:0000313" key="6">
    <source>
        <dbReference type="EMBL" id="MBD2844626.1"/>
    </source>
</evidence>
<feature type="domain" description="Pseudouridine synthase RsuA/RluA-like" evidence="5">
    <location>
        <begin position="94"/>
        <end position="244"/>
    </location>
</feature>
<dbReference type="SUPFAM" id="SSF55120">
    <property type="entry name" value="Pseudouridine synthase"/>
    <property type="match status" value="1"/>
</dbReference>
<dbReference type="GO" id="GO:0009982">
    <property type="term" value="F:pseudouridine synthase activity"/>
    <property type="evidence" value="ECO:0007669"/>
    <property type="project" value="InterPro"/>
</dbReference>
<dbReference type="PANTHER" id="PTHR21600">
    <property type="entry name" value="MITOCHONDRIAL RNA PSEUDOURIDINE SYNTHASE"/>
    <property type="match status" value="1"/>
</dbReference>
<dbReference type="RefSeq" id="WP_190915450.1">
    <property type="nucleotide sequence ID" value="NZ_JACXIZ010000011.1"/>
</dbReference>
<dbReference type="GO" id="GO:0003723">
    <property type="term" value="F:RNA binding"/>
    <property type="evidence" value="ECO:0007669"/>
    <property type="project" value="InterPro"/>
</dbReference>
<gene>
    <name evidence="6" type="ORF">IDH44_05445</name>
</gene>
<dbReference type="Gene3D" id="3.30.2350.10">
    <property type="entry name" value="Pseudouridine synthase"/>
    <property type="match status" value="1"/>
</dbReference>
<dbReference type="Pfam" id="PF00849">
    <property type="entry name" value="PseudoU_synth_2"/>
    <property type="match status" value="1"/>
</dbReference>
<evidence type="ECO:0000256" key="4">
    <source>
        <dbReference type="RuleBase" id="RU362028"/>
    </source>
</evidence>
<accession>A0A927BRL8</accession>
<dbReference type="AlphaFoldDB" id="A0A927BRL8"/>
<evidence type="ECO:0000313" key="7">
    <source>
        <dbReference type="Proteomes" id="UP000621560"/>
    </source>
</evidence>
<keyword evidence="7" id="KW-1185">Reference proteome</keyword>
<evidence type="ECO:0000256" key="3">
    <source>
        <dbReference type="PIRSR" id="PIRSR606225-1"/>
    </source>
</evidence>
<organism evidence="6 7">
    <name type="scientific">Paenibacillus sabuli</name>
    <dbReference type="NCBI Taxonomy" id="2772509"/>
    <lineage>
        <taxon>Bacteria</taxon>
        <taxon>Bacillati</taxon>
        <taxon>Bacillota</taxon>
        <taxon>Bacilli</taxon>
        <taxon>Bacillales</taxon>
        <taxon>Paenibacillaceae</taxon>
        <taxon>Paenibacillus</taxon>
    </lineage>
</organism>
<dbReference type="InterPro" id="IPR020103">
    <property type="entry name" value="PsdUridine_synth_cat_dom_sf"/>
</dbReference>
<name>A0A927BRL8_9BACL</name>
<keyword evidence="4" id="KW-0413">Isomerase</keyword>
<dbReference type="CDD" id="cd02869">
    <property type="entry name" value="PseudoU_synth_RluA_like"/>
    <property type="match status" value="1"/>
</dbReference>
<comment type="caution">
    <text evidence="6">The sequence shown here is derived from an EMBL/GenBank/DDBJ whole genome shotgun (WGS) entry which is preliminary data.</text>
</comment>